<evidence type="ECO:0000259" key="5">
    <source>
        <dbReference type="PROSITE" id="PS50975"/>
    </source>
</evidence>
<evidence type="ECO:0000256" key="2">
    <source>
        <dbReference type="ARBA" id="ARBA00022741"/>
    </source>
</evidence>
<dbReference type="InterPro" id="IPR037123">
    <property type="entry name" value="PRibGlycinamide_synth_C_sf"/>
</dbReference>
<dbReference type="PANTHER" id="PTHR10520">
    <property type="entry name" value="TRIFUNCTIONAL PURINE BIOSYNTHETIC PROTEIN ADENOSINE-3-RELATED"/>
    <property type="match status" value="1"/>
</dbReference>
<dbReference type="SMART" id="SM01210">
    <property type="entry name" value="GARS_C"/>
    <property type="match status" value="1"/>
</dbReference>
<keyword evidence="6" id="KW-1185">Reference proteome</keyword>
<dbReference type="Gene3D" id="3.90.600.10">
    <property type="entry name" value="Phosphoribosylglycinamide synthetase, C-terminal domain"/>
    <property type="match status" value="1"/>
</dbReference>
<dbReference type="GO" id="GO:0046084">
    <property type="term" value="P:adenine biosynthetic process"/>
    <property type="evidence" value="ECO:0007669"/>
    <property type="project" value="TreeGrafter"/>
</dbReference>
<dbReference type="InterPro" id="IPR004733">
    <property type="entry name" value="PurM_cligase"/>
</dbReference>
<dbReference type="Gene3D" id="3.40.50.20">
    <property type="match status" value="1"/>
</dbReference>
<evidence type="ECO:0000256" key="4">
    <source>
        <dbReference type="PROSITE-ProRule" id="PRU00409"/>
    </source>
</evidence>
<dbReference type="WBParaSite" id="ACAC_0001340901-mRNA-1">
    <property type="protein sequence ID" value="ACAC_0001340901-mRNA-1"/>
    <property type="gene ID" value="ACAC_0001340901"/>
</dbReference>
<dbReference type="InterPro" id="IPR011761">
    <property type="entry name" value="ATP-grasp"/>
</dbReference>
<dbReference type="Proteomes" id="UP000035642">
    <property type="component" value="Unassembled WGS sequence"/>
</dbReference>
<keyword evidence="3 4" id="KW-0067">ATP-binding</keyword>
<reference evidence="7" key="2">
    <citation type="submission" date="2017-02" db="UniProtKB">
        <authorList>
            <consortium name="WormBaseParasite"/>
        </authorList>
    </citation>
    <scope>IDENTIFICATION</scope>
</reference>
<dbReference type="STRING" id="6313.A0A0K0DNS0"/>
<dbReference type="InterPro" id="IPR020561">
    <property type="entry name" value="PRibGlycinamid_synth_ATP-grasp"/>
</dbReference>
<dbReference type="GO" id="GO:0004641">
    <property type="term" value="F:phosphoribosylformylglycinamidine cyclo-ligase activity"/>
    <property type="evidence" value="ECO:0007669"/>
    <property type="project" value="InterPro"/>
</dbReference>
<sequence length="549" mass="59853">MFNFIMGRRLWMLVISRDVTLHFLKSMRLLDFVSSDIDIANISDVVVFCRREHISLIIVGPEGPLADGFVDRIGDRVAVFGPTQQGAQLEVRRLTDPLRSAYYTCEWDGIVVKADGLAAGKGVVVADDKHSAIAAAEEFLAGKFGANSSRILLEERLYGQEVSALCFTDGTTIARMPLIRDHKRLCENDLGPNTGGMGVVGPVTVSDAVNQQIDLLLSDTVASLRQEGIMYKGVIYAGLMITSSGPKLLEYNCRFGDPETEVIIMRLLKSDLYSICMSCTNGTLFEQLPIEWDKRHACGIVIATDKYPHGSDKGTLIEASLNLGILTNGGRILCVTSLAVAAVEARAKAIKACESVQFVGKFFRRDIGLERREITPSLTYQDSGVDIDEGNAFVEDIKTLVQSTLRKGTGQIGGFGAVVDLTMAGFPSGSQLVIGIDGVGTKIEVNTQFFLFNTFLNYTGIGYDVVGMCVNDVLCHCSTPMAFVDYFVKVVASMNDVLCHCSTPMAFVDYFVSGRLNRPRVREVVASITRACIDSECSLVGMCDANFQF</sequence>
<accession>A0A0K0DNS0</accession>
<dbReference type="InterPro" id="IPR036921">
    <property type="entry name" value="PurM-like_N_sf"/>
</dbReference>
<dbReference type="AlphaFoldDB" id="A0A0K0DNS0"/>
<name>A0A0K0DNS0_ANGCA</name>
<dbReference type="InterPro" id="IPR016188">
    <property type="entry name" value="PurM-like_N"/>
</dbReference>
<reference evidence="6" key="1">
    <citation type="submission" date="2012-09" db="EMBL/GenBank/DDBJ databases">
        <authorList>
            <person name="Martin A.A."/>
        </authorList>
    </citation>
    <scope>NUCLEOTIDE SEQUENCE</scope>
</reference>
<dbReference type="InterPro" id="IPR020560">
    <property type="entry name" value="PRibGlycinamide_synth_C-dom"/>
</dbReference>
<dbReference type="GO" id="GO:0005829">
    <property type="term" value="C:cytosol"/>
    <property type="evidence" value="ECO:0007669"/>
    <property type="project" value="TreeGrafter"/>
</dbReference>
<dbReference type="SMART" id="SM01209">
    <property type="entry name" value="GARS_A"/>
    <property type="match status" value="1"/>
</dbReference>
<dbReference type="GO" id="GO:0005524">
    <property type="term" value="F:ATP binding"/>
    <property type="evidence" value="ECO:0007669"/>
    <property type="project" value="UniProtKB-UniRule"/>
</dbReference>
<evidence type="ECO:0000313" key="6">
    <source>
        <dbReference type="Proteomes" id="UP000035642"/>
    </source>
</evidence>
<evidence type="ECO:0000256" key="3">
    <source>
        <dbReference type="ARBA" id="ARBA00022840"/>
    </source>
</evidence>
<dbReference type="InterPro" id="IPR013815">
    <property type="entry name" value="ATP_grasp_subdomain_1"/>
</dbReference>
<dbReference type="InterPro" id="IPR020562">
    <property type="entry name" value="PRibGlycinamide_synth_N"/>
</dbReference>
<feature type="domain" description="ATP-grasp" evidence="5">
    <location>
        <begin position="67"/>
        <end position="281"/>
    </location>
</feature>
<dbReference type="GO" id="GO:0004637">
    <property type="term" value="F:phosphoribosylamine-glycine ligase activity"/>
    <property type="evidence" value="ECO:0007669"/>
    <property type="project" value="InterPro"/>
</dbReference>
<dbReference type="Gene3D" id="3.30.1330.10">
    <property type="entry name" value="PurM-like, N-terminal domain"/>
    <property type="match status" value="2"/>
</dbReference>
<dbReference type="PANTHER" id="PTHR10520:SF12">
    <property type="entry name" value="TRIFUNCTIONAL PURINE BIOSYNTHETIC PROTEIN ADENOSINE-3"/>
    <property type="match status" value="1"/>
</dbReference>
<dbReference type="InterPro" id="IPR016185">
    <property type="entry name" value="PreATP-grasp_dom_sf"/>
</dbReference>
<dbReference type="InterPro" id="IPR020559">
    <property type="entry name" value="PRibGlycinamide_synth_CS"/>
</dbReference>
<evidence type="ECO:0000313" key="7">
    <source>
        <dbReference type="WBParaSite" id="ACAC_0001340901-mRNA-1"/>
    </source>
</evidence>
<dbReference type="Pfam" id="PF00586">
    <property type="entry name" value="AIRS"/>
    <property type="match status" value="2"/>
</dbReference>
<dbReference type="Pfam" id="PF02844">
    <property type="entry name" value="GARS_N"/>
    <property type="match status" value="1"/>
</dbReference>
<dbReference type="GO" id="GO:0046872">
    <property type="term" value="F:metal ion binding"/>
    <property type="evidence" value="ECO:0007669"/>
    <property type="project" value="InterPro"/>
</dbReference>
<organism evidence="6 7">
    <name type="scientific">Angiostrongylus cantonensis</name>
    <name type="common">Rat lungworm</name>
    <dbReference type="NCBI Taxonomy" id="6313"/>
    <lineage>
        <taxon>Eukaryota</taxon>
        <taxon>Metazoa</taxon>
        <taxon>Ecdysozoa</taxon>
        <taxon>Nematoda</taxon>
        <taxon>Chromadorea</taxon>
        <taxon>Rhabditida</taxon>
        <taxon>Rhabditina</taxon>
        <taxon>Rhabditomorpha</taxon>
        <taxon>Strongyloidea</taxon>
        <taxon>Metastrongylidae</taxon>
        <taxon>Angiostrongylus</taxon>
    </lineage>
</organism>
<dbReference type="Gene3D" id="3.30.1490.20">
    <property type="entry name" value="ATP-grasp fold, A domain"/>
    <property type="match status" value="1"/>
</dbReference>
<dbReference type="Pfam" id="PF02843">
    <property type="entry name" value="GARS_C"/>
    <property type="match status" value="1"/>
</dbReference>
<protein>
    <submittedName>
        <fullName evidence="7">ATP-grasp domain-containing protein</fullName>
    </submittedName>
</protein>
<evidence type="ECO:0000256" key="1">
    <source>
        <dbReference type="ARBA" id="ARBA00022598"/>
    </source>
</evidence>
<dbReference type="Gene3D" id="3.30.470.20">
    <property type="entry name" value="ATP-grasp fold, B domain"/>
    <property type="match status" value="1"/>
</dbReference>
<dbReference type="SUPFAM" id="SSF55326">
    <property type="entry name" value="PurM N-terminal domain-like"/>
    <property type="match status" value="2"/>
</dbReference>
<keyword evidence="1" id="KW-0436">Ligase</keyword>
<dbReference type="SUPFAM" id="SSF52440">
    <property type="entry name" value="PreATP-grasp domain"/>
    <property type="match status" value="1"/>
</dbReference>
<dbReference type="PROSITE" id="PS50975">
    <property type="entry name" value="ATP_GRASP"/>
    <property type="match status" value="1"/>
</dbReference>
<dbReference type="GO" id="GO:0006189">
    <property type="term" value="P:'de novo' IMP biosynthetic process"/>
    <property type="evidence" value="ECO:0007669"/>
    <property type="project" value="InterPro"/>
</dbReference>
<dbReference type="SUPFAM" id="SSF51246">
    <property type="entry name" value="Rudiment single hybrid motif"/>
    <property type="match status" value="1"/>
</dbReference>
<proteinExistence type="predicted"/>
<dbReference type="InterPro" id="IPR011054">
    <property type="entry name" value="Rudment_hybrid_motif"/>
</dbReference>
<keyword evidence="2 4" id="KW-0547">Nucleotide-binding</keyword>
<dbReference type="Pfam" id="PF01071">
    <property type="entry name" value="GARS_A"/>
    <property type="match status" value="1"/>
</dbReference>
<dbReference type="PROSITE" id="PS00184">
    <property type="entry name" value="GARS"/>
    <property type="match status" value="1"/>
</dbReference>
<dbReference type="SUPFAM" id="SSF56059">
    <property type="entry name" value="Glutathione synthetase ATP-binding domain-like"/>
    <property type="match status" value="1"/>
</dbReference>